<evidence type="ECO:0000256" key="3">
    <source>
        <dbReference type="ARBA" id="ARBA00022741"/>
    </source>
</evidence>
<proteinExistence type="inferred from homology"/>
<dbReference type="PANTHER" id="PTHR43776:SF7">
    <property type="entry name" value="D,D-DIPEPTIDE TRANSPORT ATP-BINDING PROTEIN DDPF-RELATED"/>
    <property type="match status" value="1"/>
</dbReference>
<dbReference type="PROSITE" id="PS50893">
    <property type="entry name" value="ABC_TRANSPORTER_2"/>
    <property type="match status" value="2"/>
</dbReference>
<dbReference type="EMBL" id="SOEY01000034">
    <property type="protein sequence ID" value="TFB68187.1"/>
    <property type="molecule type" value="Genomic_DNA"/>
</dbReference>
<evidence type="ECO:0000259" key="5">
    <source>
        <dbReference type="PROSITE" id="PS50893"/>
    </source>
</evidence>
<evidence type="ECO:0000256" key="2">
    <source>
        <dbReference type="ARBA" id="ARBA00022448"/>
    </source>
</evidence>
<name>A0A4R8UR21_9MICO</name>
<reference evidence="6 7" key="1">
    <citation type="submission" date="2019-03" db="EMBL/GenBank/DDBJ databases">
        <title>Genomics of glacier-inhabiting Cryobacterium strains.</title>
        <authorList>
            <person name="Liu Q."/>
            <person name="Xin Y.-H."/>
        </authorList>
    </citation>
    <scope>NUCLEOTIDE SEQUENCE [LARGE SCALE GENOMIC DNA]</scope>
    <source>
        <strain evidence="6 7">HLT2-23</strain>
    </source>
</reference>
<dbReference type="InterPro" id="IPR027417">
    <property type="entry name" value="P-loop_NTPase"/>
</dbReference>
<dbReference type="GO" id="GO:0055085">
    <property type="term" value="P:transmembrane transport"/>
    <property type="evidence" value="ECO:0007669"/>
    <property type="project" value="UniProtKB-ARBA"/>
</dbReference>
<dbReference type="GO" id="GO:0015833">
    <property type="term" value="P:peptide transport"/>
    <property type="evidence" value="ECO:0007669"/>
    <property type="project" value="InterPro"/>
</dbReference>
<dbReference type="Gene3D" id="3.40.50.300">
    <property type="entry name" value="P-loop containing nucleotide triphosphate hydrolases"/>
    <property type="match status" value="2"/>
</dbReference>
<comment type="similarity">
    <text evidence="1">Belongs to the ABC transporter superfamily.</text>
</comment>
<feature type="domain" description="ABC transporter" evidence="5">
    <location>
        <begin position="8"/>
        <end position="256"/>
    </location>
</feature>
<sequence length="591" mass="63531">MSESTPTLSVKDLRVGSPFNDLLHGISFDIAAGERVGLIGESGSGKSLTATSVMGLLPETLAATGTIRLNGVDADLLTAGERRLNSLRGNAMAMVFQEPMTALNPLMRVGAQVAEIMTVHRTERGRRPARERAVELLAQVKLPNPAEAALAFPHQLSGGQRQRVMLAMAMANDPQLLLCDEPTTALDVTVQAEVLKLIGNLVTERGTALLLITHDIAVVAEVCQRVLVMHQGNIVEDGPVGRVLTAPQHPYTQKLIAASDLSSVDDRGRLHTMSMPVISTQRVAPSSPRPLQADAAAAPILPPHRAAHQRLEQGGPPVIFNEVAGKPAISVRSLSRQYRRRGGGLFAPAPIVHGLREVSFDVAEGERFGIVGESGSGKSTLMRILCALDQPSGGTVDVLGQSIGGASERQLRDFRSQVQIVFQDPMGSLDPRMRVRDIVAEPLRHIGRAEALARVEAQLAAVGLDADVMHRHPHQFSGGQRQRISIARALITRPRVLVADEAVSALDVSVRAQVLNLLADLVDEYQLTLVFVSHDLGVIRHLCDTVAVISDGRIVECGPTASVYDRPLHPYTRQLVSATPSLDELARRVVN</sequence>
<keyword evidence="7" id="KW-1185">Reference proteome</keyword>
<evidence type="ECO:0000313" key="6">
    <source>
        <dbReference type="EMBL" id="TFB68187.1"/>
    </source>
</evidence>
<evidence type="ECO:0000256" key="1">
    <source>
        <dbReference type="ARBA" id="ARBA00005417"/>
    </source>
</evidence>
<feature type="domain" description="ABC transporter" evidence="5">
    <location>
        <begin position="329"/>
        <end position="576"/>
    </location>
</feature>
<dbReference type="InterPro" id="IPR017871">
    <property type="entry name" value="ABC_transporter-like_CS"/>
</dbReference>
<dbReference type="InterPro" id="IPR003593">
    <property type="entry name" value="AAA+_ATPase"/>
</dbReference>
<comment type="caution">
    <text evidence="6">The sequence shown here is derived from an EMBL/GenBank/DDBJ whole genome shotgun (WGS) entry which is preliminary data.</text>
</comment>
<dbReference type="RefSeq" id="WP_134504652.1">
    <property type="nucleotide sequence ID" value="NZ_SOEY01000034.1"/>
</dbReference>
<gene>
    <name evidence="6" type="ORF">E3O06_16960</name>
</gene>
<dbReference type="InterPro" id="IPR050319">
    <property type="entry name" value="ABC_transp_ATP-bind"/>
</dbReference>
<dbReference type="PROSITE" id="PS00211">
    <property type="entry name" value="ABC_TRANSPORTER_1"/>
    <property type="match status" value="2"/>
</dbReference>
<keyword evidence="4 6" id="KW-0067">ATP-binding</keyword>
<keyword evidence="3" id="KW-0547">Nucleotide-binding</keyword>
<dbReference type="InterPro" id="IPR013563">
    <property type="entry name" value="Oligopep_ABC_C"/>
</dbReference>
<accession>A0A4R8UR21</accession>
<organism evidence="6 7">
    <name type="scientific">Cryobacterium glaciale</name>
    <dbReference type="NCBI Taxonomy" id="1259145"/>
    <lineage>
        <taxon>Bacteria</taxon>
        <taxon>Bacillati</taxon>
        <taxon>Actinomycetota</taxon>
        <taxon>Actinomycetes</taxon>
        <taxon>Micrococcales</taxon>
        <taxon>Microbacteriaceae</taxon>
        <taxon>Cryobacterium</taxon>
    </lineage>
</organism>
<dbReference type="Pfam" id="PF08352">
    <property type="entry name" value="oligo_HPY"/>
    <property type="match status" value="2"/>
</dbReference>
<dbReference type="Pfam" id="PF00005">
    <property type="entry name" value="ABC_tran"/>
    <property type="match status" value="2"/>
</dbReference>
<dbReference type="GO" id="GO:0005524">
    <property type="term" value="F:ATP binding"/>
    <property type="evidence" value="ECO:0007669"/>
    <property type="project" value="UniProtKB-KW"/>
</dbReference>
<dbReference type="SUPFAM" id="SSF52540">
    <property type="entry name" value="P-loop containing nucleoside triphosphate hydrolases"/>
    <property type="match status" value="2"/>
</dbReference>
<dbReference type="NCBIfam" id="NF007739">
    <property type="entry name" value="PRK10419.1"/>
    <property type="match status" value="2"/>
</dbReference>
<dbReference type="PANTHER" id="PTHR43776">
    <property type="entry name" value="TRANSPORT ATP-BINDING PROTEIN"/>
    <property type="match status" value="1"/>
</dbReference>
<dbReference type="NCBIfam" id="NF008453">
    <property type="entry name" value="PRK11308.1"/>
    <property type="match status" value="2"/>
</dbReference>
<dbReference type="GO" id="GO:0016887">
    <property type="term" value="F:ATP hydrolysis activity"/>
    <property type="evidence" value="ECO:0007669"/>
    <property type="project" value="InterPro"/>
</dbReference>
<dbReference type="InterPro" id="IPR003439">
    <property type="entry name" value="ABC_transporter-like_ATP-bd"/>
</dbReference>
<dbReference type="OrthoDB" id="3677453at2"/>
<evidence type="ECO:0000313" key="7">
    <source>
        <dbReference type="Proteomes" id="UP000298173"/>
    </source>
</evidence>
<dbReference type="SMART" id="SM00382">
    <property type="entry name" value="AAA"/>
    <property type="match status" value="2"/>
</dbReference>
<evidence type="ECO:0000256" key="4">
    <source>
        <dbReference type="ARBA" id="ARBA00022840"/>
    </source>
</evidence>
<protein>
    <submittedName>
        <fullName evidence="6">ABC transporter ATP-binding protein</fullName>
    </submittedName>
</protein>
<dbReference type="CDD" id="cd03257">
    <property type="entry name" value="ABC_NikE_OppD_transporters"/>
    <property type="match status" value="2"/>
</dbReference>
<dbReference type="Proteomes" id="UP000298173">
    <property type="component" value="Unassembled WGS sequence"/>
</dbReference>
<keyword evidence="2" id="KW-0813">Transport</keyword>
<dbReference type="AlphaFoldDB" id="A0A4R8UR21"/>